<evidence type="ECO:0000256" key="1">
    <source>
        <dbReference type="SAM" id="MobiDB-lite"/>
    </source>
</evidence>
<gene>
    <name evidence="2" type="ORF">M422DRAFT_782759</name>
</gene>
<keyword evidence="3" id="KW-1185">Reference proteome</keyword>
<sequence>MGVLCVEFDTSTPTGRPPSPSPPLPVTSRPASPLPVVLRSLVALHPASSPLRVIAQRNGCQGARRASAAPTTHPYLPAPLPRPQSSLAGSTSASTFLGVLRCETDTRVHTVHPPSPPAPIASHRPFPSLPLAP</sequence>
<proteinExistence type="predicted"/>
<feature type="compositionally biased region" description="Pro residues" evidence="1">
    <location>
        <begin position="15"/>
        <end position="25"/>
    </location>
</feature>
<feature type="region of interest" description="Disordered" evidence="1">
    <location>
        <begin position="8"/>
        <end position="32"/>
    </location>
</feature>
<dbReference type="EMBL" id="KN837196">
    <property type="protein sequence ID" value="KIJ34779.1"/>
    <property type="molecule type" value="Genomic_DNA"/>
</dbReference>
<feature type="region of interest" description="Disordered" evidence="1">
    <location>
        <begin position="62"/>
        <end position="90"/>
    </location>
</feature>
<evidence type="ECO:0000313" key="3">
    <source>
        <dbReference type="Proteomes" id="UP000054279"/>
    </source>
</evidence>
<protein>
    <submittedName>
        <fullName evidence="2">Uncharacterized protein</fullName>
    </submittedName>
</protein>
<dbReference type="AlphaFoldDB" id="A0A0C9UIS5"/>
<dbReference type="Proteomes" id="UP000054279">
    <property type="component" value="Unassembled WGS sequence"/>
</dbReference>
<name>A0A0C9UIS5_SPHS4</name>
<evidence type="ECO:0000313" key="2">
    <source>
        <dbReference type="EMBL" id="KIJ34779.1"/>
    </source>
</evidence>
<dbReference type="HOGENOM" id="CLU_1908016_0_0_1"/>
<reference evidence="2 3" key="1">
    <citation type="submission" date="2014-06" db="EMBL/GenBank/DDBJ databases">
        <title>Evolutionary Origins and Diversification of the Mycorrhizal Mutualists.</title>
        <authorList>
            <consortium name="DOE Joint Genome Institute"/>
            <consortium name="Mycorrhizal Genomics Consortium"/>
            <person name="Kohler A."/>
            <person name="Kuo A."/>
            <person name="Nagy L.G."/>
            <person name="Floudas D."/>
            <person name="Copeland A."/>
            <person name="Barry K.W."/>
            <person name="Cichocki N."/>
            <person name="Veneault-Fourrey C."/>
            <person name="LaButti K."/>
            <person name="Lindquist E.A."/>
            <person name="Lipzen A."/>
            <person name="Lundell T."/>
            <person name="Morin E."/>
            <person name="Murat C."/>
            <person name="Riley R."/>
            <person name="Ohm R."/>
            <person name="Sun H."/>
            <person name="Tunlid A."/>
            <person name="Henrissat B."/>
            <person name="Grigoriev I.V."/>
            <person name="Hibbett D.S."/>
            <person name="Martin F."/>
        </authorList>
    </citation>
    <scope>NUCLEOTIDE SEQUENCE [LARGE SCALE GENOMIC DNA]</scope>
    <source>
        <strain evidence="2 3">SS14</strain>
    </source>
</reference>
<accession>A0A0C9UIS5</accession>
<feature type="region of interest" description="Disordered" evidence="1">
    <location>
        <begin position="107"/>
        <end position="133"/>
    </location>
</feature>
<organism evidence="2 3">
    <name type="scientific">Sphaerobolus stellatus (strain SS14)</name>
    <dbReference type="NCBI Taxonomy" id="990650"/>
    <lineage>
        <taxon>Eukaryota</taxon>
        <taxon>Fungi</taxon>
        <taxon>Dikarya</taxon>
        <taxon>Basidiomycota</taxon>
        <taxon>Agaricomycotina</taxon>
        <taxon>Agaricomycetes</taxon>
        <taxon>Phallomycetidae</taxon>
        <taxon>Geastrales</taxon>
        <taxon>Sphaerobolaceae</taxon>
        <taxon>Sphaerobolus</taxon>
    </lineage>
</organism>